<keyword evidence="1" id="KW-1133">Transmembrane helix</keyword>
<keyword evidence="1" id="KW-0472">Membrane</keyword>
<feature type="transmembrane region" description="Helical" evidence="1">
    <location>
        <begin position="356"/>
        <end position="379"/>
    </location>
</feature>
<keyword evidence="3" id="KW-1185">Reference proteome</keyword>
<gene>
    <name evidence="2" type="ORF">NDO55_01515</name>
</gene>
<dbReference type="EMBL" id="JAMSHT010000001">
    <property type="protein sequence ID" value="MCM8556496.1"/>
    <property type="molecule type" value="Genomic_DNA"/>
</dbReference>
<sequence length="420" mass="47514">MGLTEHPLRRDLVREMHLRRFAPVQAPARLVQMIYLVDKEERQAELERLANPVGKAAKTIEQESRHALIAIDEDIRFLWERQTEATTITALVEGRDMGRLDALVEWMMEWPGAVVRATKLYVEPEEEAAKNCLPDMRFVEQDLVSCCINAGVRMWSDFRIREDGFGRMLLAGQAGGPDELGRIVQRLQELGNYRNLALLGLPPVQRLMPELNRLEDDLARQSQKLGELGEEEFDDDALLHDLSRLSAEMARIRAENSYRLGATQAYAQIAGDRLETLEIKPLPGYQSLSDFTERRLVPAMRTCETFANRLRRIAERSSDAIALLNTRIDTRIKAQNLDLLKSMESSFSLQLRLQNLVEALSVIAASYYAVGLIAFMVKGWKAFPDGDSTDIILGIATPGIVLLIFILVGVIRKRVVDETK</sequence>
<evidence type="ECO:0000313" key="2">
    <source>
        <dbReference type="EMBL" id="MCM8556496.1"/>
    </source>
</evidence>
<organism evidence="2 3">
    <name type="scientific">Sphingomicrobium sediminis</name>
    <dbReference type="NCBI Taxonomy" id="2950949"/>
    <lineage>
        <taxon>Bacteria</taxon>
        <taxon>Pseudomonadati</taxon>
        <taxon>Pseudomonadota</taxon>
        <taxon>Alphaproteobacteria</taxon>
        <taxon>Sphingomonadales</taxon>
        <taxon>Sphingomonadaceae</taxon>
        <taxon>Sphingomicrobium</taxon>
    </lineage>
</organism>
<dbReference type="Pfam" id="PF11902">
    <property type="entry name" value="DUF3422"/>
    <property type="match status" value="1"/>
</dbReference>
<feature type="transmembrane region" description="Helical" evidence="1">
    <location>
        <begin position="391"/>
        <end position="411"/>
    </location>
</feature>
<name>A0A9X2J2P2_9SPHN</name>
<keyword evidence="1" id="KW-0812">Transmembrane</keyword>
<dbReference type="AlphaFoldDB" id="A0A9X2J2P2"/>
<dbReference type="InterPro" id="IPR021830">
    <property type="entry name" value="DUF3422"/>
</dbReference>
<dbReference type="RefSeq" id="WP_252111750.1">
    <property type="nucleotide sequence ID" value="NZ_JAMSHT010000001.1"/>
</dbReference>
<proteinExistence type="predicted"/>
<reference evidence="2" key="1">
    <citation type="submission" date="2022-06" db="EMBL/GenBank/DDBJ databases">
        <title>Sphingomicrobium sedimins sp. nov., a marine bacterium isolated from tidal flat.</title>
        <authorList>
            <person name="Kim C.-H."/>
            <person name="Yoo Y."/>
            <person name="Kim J.-J."/>
        </authorList>
    </citation>
    <scope>NUCLEOTIDE SEQUENCE</scope>
    <source>
        <strain evidence="2">GRR-S6-50</strain>
    </source>
</reference>
<evidence type="ECO:0000256" key="1">
    <source>
        <dbReference type="SAM" id="Phobius"/>
    </source>
</evidence>
<dbReference type="Proteomes" id="UP001155128">
    <property type="component" value="Unassembled WGS sequence"/>
</dbReference>
<comment type="caution">
    <text evidence="2">The sequence shown here is derived from an EMBL/GenBank/DDBJ whole genome shotgun (WGS) entry which is preliminary data.</text>
</comment>
<accession>A0A9X2J2P2</accession>
<protein>
    <submittedName>
        <fullName evidence="2">DUF3422 domain-containing protein</fullName>
    </submittedName>
</protein>
<evidence type="ECO:0000313" key="3">
    <source>
        <dbReference type="Proteomes" id="UP001155128"/>
    </source>
</evidence>